<evidence type="ECO:0000313" key="3">
    <source>
        <dbReference type="Proteomes" id="UP001165121"/>
    </source>
</evidence>
<feature type="region of interest" description="Disordered" evidence="1">
    <location>
        <begin position="76"/>
        <end position="99"/>
    </location>
</feature>
<dbReference type="AlphaFoldDB" id="A0A9W6XM98"/>
<dbReference type="EMBL" id="BSXT01001361">
    <property type="protein sequence ID" value="GMF41669.1"/>
    <property type="molecule type" value="Genomic_DNA"/>
</dbReference>
<dbReference type="Proteomes" id="UP001165121">
    <property type="component" value="Unassembled WGS sequence"/>
</dbReference>
<organism evidence="2 3">
    <name type="scientific">Phytophthora fragariaefolia</name>
    <dbReference type="NCBI Taxonomy" id="1490495"/>
    <lineage>
        <taxon>Eukaryota</taxon>
        <taxon>Sar</taxon>
        <taxon>Stramenopiles</taxon>
        <taxon>Oomycota</taxon>
        <taxon>Peronosporomycetes</taxon>
        <taxon>Peronosporales</taxon>
        <taxon>Peronosporaceae</taxon>
        <taxon>Phytophthora</taxon>
    </lineage>
</organism>
<keyword evidence="3" id="KW-1185">Reference proteome</keyword>
<comment type="caution">
    <text evidence="2">The sequence shown here is derived from an EMBL/GenBank/DDBJ whole genome shotgun (WGS) entry which is preliminary data.</text>
</comment>
<proteinExistence type="predicted"/>
<dbReference type="OrthoDB" id="139727at2759"/>
<feature type="region of interest" description="Disordered" evidence="1">
    <location>
        <begin position="1"/>
        <end position="64"/>
    </location>
</feature>
<feature type="compositionally biased region" description="Polar residues" evidence="1">
    <location>
        <begin position="1"/>
        <end position="10"/>
    </location>
</feature>
<sequence length="203" mass="20693">MITSKPSADSGNDRDRNDTPPHAPGQLPDAPPVGGSASGSGGADGSKVDSSGKAEDAPASHTDPNHAVEELSHVMEPPQNDEMPNAEIESEVPTGGVDLSTINDPAATAAAFASVGPLLVTQQVISAATAKWIFQGELNLERPDSAAAAGVDPALPGDVPSARFGVCQDPSSFVVGVTATHTDLLSEHFMRDGYGGLETLIFV</sequence>
<evidence type="ECO:0000256" key="1">
    <source>
        <dbReference type="SAM" id="MobiDB-lite"/>
    </source>
</evidence>
<reference evidence="2" key="1">
    <citation type="submission" date="2023-04" db="EMBL/GenBank/DDBJ databases">
        <title>Phytophthora fragariaefolia NBRC 109709.</title>
        <authorList>
            <person name="Ichikawa N."/>
            <person name="Sato H."/>
            <person name="Tonouchi N."/>
        </authorList>
    </citation>
    <scope>NUCLEOTIDE SEQUENCE</scope>
    <source>
        <strain evidence="2">NBRC 109709</strain>
    </source>
</reference>
<gene>
    <name evidence="2" type="ORF">Pfra01_001330200</name>
</gene>
<name>A0A9W6XM98_9STRA</name>
<accession>A0A9W6XM98</accession>
<feature type="compositionally biased region" description="Basic and acidic residues" evidence="1">
    <location>
        <begin position="46"/>
        <end position="64"/>
    </location>
</feature>
<evidence type="ECO:0000313" key="2">
    <source>
        <dbReference type="EMBL" id="GMF41669.1"/>
    </source>
</evidence>
<protein>
    <submittedName>
        <fullName evidence="2">Unnamed protein product</fullName>
    </submittedName>
</protein>